<name>A0ABS6K1A6_9BACI</name>
<feature type="transmembrane region" description="Helical" evidence="1">
    <location>
        <begin position="20"/>
        <end position="40"/>
    </location>
</feature>
<evidence type="ECO:0000313" key="3">
    <source>
        <dbReference type="Proteomes" id="UP000790580"/>
    </source>
</evidence>
<keyword evidence="1" id="KW-0472">Membrane</keyword>
<sequence length="110" mass="12532">MAFTLLFIYDYFPNVPLTGTVSNRVLIILIIGVFLLSLMFKKFNKTNNKEILAWQIIMTLYIIFLMGLFTILGGQSSAGIAFNNAFFLGVLLLSLFDMYSLWKKVKMSEA</sequence>
<proteinExistence type="predicted"/>
<organism evidence="2 3">
    <name type="scientific">Evansella alkalicola</name>
    <dbReference type="NCBI Taxonomy" id="745819"/>
    <lineage>
        <taxon>Bacteria</taxon>
        <taxon>Bacillati</taxon>
        <taxon>Bacillota</taxon>
        <taxon>Bacilli</taxon>
        <taxon>Bacillales</taxon>
        <taxon>Bacillaceae</taxon>
        <taxon>Evansella</taxon>
    </lineage>
</organism>
<reference evidence="2 3" key="1">
    <citation type="submission" date="2021-06" db="EMBL/GenBank/DDBJ databases">
        <title>Bacillus sp. RD4P76, an endophyte from a halophyte.</title>
        <authorList>
            <person name="Sun J.-Q."/>
        </authorList>
    </citation>
    <scope>NUCLEOTIDE SEQUENCE [LARGE SCALE GENOMIC DNA]</scope>
    <source>
        <strain evidence="2 3">JCM 17098</strain>
    </source>
</reference>
<keyword evidence="3" id="KW-1185">Reference proteome</keyword>
<keyword evidence="1" id="KW-0812">Transmembrane</keyword>
<dbReference type="Proteomes" id="UP000790580">
    <property type="component" value="Unassembled WGS sequence"/>
</dbReference>
<evidence type="ECO:0000313" key="2">
    <source>
        <dbReference type="EMBL" id="MBU9724222.1"/>
    </source>
</evidence>
<dbReference type="EMBL" id="JAHQCR010000089">
    <property type="protein sequence ID" value="MBU9724222.1"/>
    <property type="molecule type" value="Genomic_DNA"/>
</dbReference>
<keyword evidence="1" id="KW-1133">Transmembrane helix</keyword>
<accession>A0ABS6K1A6</accession>
<evidence type="ECO:0000256" key="1">
    <source>
        <dbReference type="SAM" id="Phobius"/>
    </source>
</evidence>
<feature type="transmembrane region" description="Helical" evidence="1">
    <location>
        <begin position="80"/>
        <end position="102"/>
    </location>
</feature>
<feature type="transmembrane region" description="Helical" evidence="1">
    <location>
        <begin position="52"/>
        <end position="74"/>
    </location>
</feature>
<comment type="caution">
    <text evidence="2">The sequence shown here is derived from an EMBL/GenBank/DDBJ whole genome shotgun (WGS) entry which is preliminary data.</text>
</comment>
<protein>
    <submittedName>
        <fullName evidence="2">Uncharacterized protein</fullName>
    </submittedName>
</protein>
<gene>
    <name evidence="2" type="ORF">KS407_22625</name>
</gene>